<dbReference type="InterPro" id="IPR043502">
    <property type="entry name" value="DNA/RNA_pol_sf"/>
</dbReference>
<dbReference type="AlphaFoldDB" id="A0A7G9YTC0"/>
<feature type="region of interest" description="Disordered" evidence="1">
    <location>
        <begin position="135"/>
        <end position="161"/>
    </location>
</feature>
<evidence type="ECO:0000256" key="1">
    <source>
        <dbReference type="SAM" id="MobiDB-lite"/>
    </source>
</evidence>
<feature type="domain" description="Reverse transcriptase" evidence="2">
    <location>
        <begin position="232"/>
        <end position="481"/>
    </location>
</feature>
<proteinExistence type="predicted"/>
<dbReference type="PROSITE" id="PS50878">
    <property type="entry name" value="RT_POL"/>
    <property type="match status" value="1"/>
</dbReference>
<evidence type="ECO:0000259" key="2">
    <source>
        <dbReference type="PROSITE" id="PS50878"/>
    </source>
</evidence>
<organism evidence="3">
    <name type="scientific">Candidatus Methanophagaceae archaeon ANME-1 ERB6</name>
    <dbReference type="NCBI Taxonomy" id="2759912"/>
    <lineage>
        <taxon>Archaea</taxon>
        <taxon>Methanobacteriati</taxon>
        <taxon>Methanobacteriota</taxon>
        <taxon>Stenosarchaea group</taxon>
        <taxon>Methanomicrobia</taxon>
        <taxon>Candidatus Methanophagales</taxon>
        <taxon>Candidatus Methanophagaceae</taxon>
    </lineage>
</organism>
<dbReference type="PANTHER" id="PTHR34047">
    <property type="entry name" value="NUCLEAR INTRON MATURASE 1, MITOCHONDRIAL-RELATED"/>
    <property type="match status" value="1"/>
</dbReference>
<dbReference type="InterPro" id="IPR000477">
    <property type="entry name" value="RT_dom"/>
</dbReference>
<sequence>MYNIQLVKIQSEERLATTSELNPASCLVTGCGEARGMGYWAATQVKGLSHEITIIPEADVVVLTEGSTLIADSLISTWQGDASPAGSKTVARYQKDIIQTREAQSVLLTGVCPIKPINGKTVQTTLGESDQSIVPETQGNACRGKGLAGARWTGRDTPPIPRDGREVSTKLWFITQRAREDPSCKFTSLAHLLTADFLKDCFRELKKDKAPGVDGVTWRKYEENLDENIEDLVTRLIAKQYRPQPVKRAYIPKSNGERRPLGIPALEDKIVQLAIKKILEAIFEEDFCDVSYGFRPNRSCHDALDMVDMIIMTKPVNSVVDMDITKFFDTVDHECMMECLKQRVVDPSLLRIIARFLTSGVMEEGKYLETDRGTPQGGLLSPILANIYLHYALDLWFEKEVKEQLKGFAQLVRYADDFIVCFQYDDEARAFGKALRVRLAKFGLTISEEKSRIIKFGRYACQQARKQGKKCATFDFLGFTLYCDKTRNGKSKVGRKTSNKKFRLKMKTMNLWLKGVRNRMILELWWPMLAQKMTGHYQYYGISGNIRGLQSFYYHTAKLAFKWINRRSQRKSYNWSQFNRFLSFNPLPKPKIYHFYALYKQT</sequence>
<gene>
    <name evidence="3" type="ORF">IGHJBHOP_00015</name>
</gene>
<dbReference type="NCBIfam" id="TIGR04416">
    <property type="entry name" value="group_II_RT_mat"/>
    <property type="match status" value="1"/>
</dbReference>
<dbReference type="CDD" id="cd01651">
    <property type="entry name" value="RT_G2_intron"/>
    <property type="match status" value="1"/>
</dbReference>
<dbReference type="InterPro" id="IPR051083">
    <property type="entry name" value="GrpII_Intron_Splice-Mob/Def"/>
</dbReference>
<dbReference type="PANTHER" id="PTHR34047:SF8">
    <property type="entry name" value="PROTEIN YKFC"/>
    <property type="match status" value="1"/>
</dbReference>
<reference evidence="3" key="1">
    <citation type="submission" date="2020-06" db="EMBL/GenBank/DDBJ databases">
        <title>Unique genomic features of the anaerobic methanotrophic archaea.</title>
        <authorList>
            <person name="Chadwick G.L."/>
            <person name="Skennerton C.T."/>
            <person name="Laso-Perez R."/>
            <person name="Leu A.O."/>
            <person name="Speth D.R."/>
            <person name="Yu H."/>
            <person name="Morgan-Lang C."/>
            <person name="Hatzenpichler R."/>
            <person name="Goudeau D."/>
            <person name="Malmstrom R."/>
            <person name="Brazelton W.J."/>
            <person name="Woyke T."/>
            <person name="Hallam S.J."/>
            <person name="Tyson G.W."/>
            <person name="Wegener G."/>
            <person name="Boetius A."/>
            <person name="Orphan V."/>
        </authorList>
    </citation>
    <scope>NUCLEOTIDE SEQUENCE</scope>
</reference>
<protein>
    <recommendedName>
        <fullName evidence="2">Reverse transcriptase domain-containing protein</fullName>
    </recommendedName>
</protein>
<dbReference type="Pfam" id="PF00078">
    <property type="entry name" value="RVT_1"/>
    <property type="match status" value="1"/>
</dbReference>
<dbReference type="InterPro" id="IPR030931">
    <property type="entry name" value="Group_II_RT_mat"/>
</dbReference>
<name>A0A7G9YTC0_9EURY</name>
<dbReference type="SUPFAM" id="SSF56672">
    <property type="entry name" value="DNA/RNA polymerases"/>
    <property type="match status" value="1"/>
</dbReference>
<accession>A0A7G9YTC0</accession>
<dbReference type="EMBL" id="MT631464">
    <property type="protein sequence ID" value="QNO51254.1"/>
    <property type="molecule type" value="Genomic_DNA"/>
</dbReference>
<evidence type="ECO:0000313" key="3">
    <source>
        <dbReference type="EMBL" id="QNO51254.1"/>
    </source>
</evidence>